<comment type="caution">
    <text evidence="4">The sequence shown here is derived from an EMBL/GenBank/DDBJ whole genome shotgun (WGS) entry which is preliminary data.</text>
</comment>
<dbReference type="SMR" id="A0A136A2K1"/>
<gene>
    <name evidence="4" type="ORF">AX660_13115</name>
</gene>
<dbReference type="PANTHER" id="PTHR31084:SF19">
    <property type="entry name" value="GLYCOSYL HYDROLASE FAMILY 95 N-TERMINAL DOMAIN-CONTAINING PROTEIN"/>
    <property type="match status" value="1"/>
</dbReference>
<evidence type="ECO:0000259" key="1">
    <source>
        <dbReference type="Pfam" id="PF14498"/>
    </source>
</evidence>
<reference evidence="5" key="1">
    <citation type="submission" date="2016-02" db="EMBL/GenBank/DDBJ databases">
        <authorList>
            <person name="Schultz-Johansen M."/>
            <person name="Glaring M.A."/>
            <person name="Bech P.K."/>
            <person name="Stougaard P."/>
        </authorList>
    </citation>
    <scope>NUCLEOTIDE SEQUENCE [LARGE SCALE GENOMIC DNA]</scope>
    <source>
        <strain evidence="5">S66</strain>
    </source>
</reference>
<dbReference type="InterPro" id="IPR027414">
    <property type="entry name" value="GH95_N_dom"/>
</dbReference>
<dbReference type="InterPro" id="IPR008928">
    <property type="entry name" value="6-hairpin_glycosidase_sf"/>
</dbReference>
<accession>A0A136A2K1</accession>
<dbReference type="InterPro" id="IPR012341">
    <property type="entry name" value="6hp_glycosidase-like_sf"/>
</dbReference>
<evidence type="ECO:0000313" key="5">
    <source>
        <dbReference type="Proteomes" id="UP000070299"/>
    </source>
</evidence>
<keyword evidence="5" id="KW-1185">Reference proteome</keyword>
<dbReference type="GO" id="GO:0004560">
    <property type="term" value="F:alpha-L-fucosidase activity"/>
    <property type="evidence" value="ECO:0007669"/>
    <property type="project" value="InterPro"/>
</dbReference>
<dbReference type="PANTHER" id="PTHR31084">
    <property type="entry name" value="ALPHA-L-FUCOSIDASE 2"/>
    <property type="match status" value="1"/>
</dbReference>
<feature type="domain" description="Alpha fucosidase A-like C-terminal" evidence="2">
    <location>
        <begin position="703"/>
        <end position="799"/>
    </location>
</feature>
<dbReference type="PIRSF" id="PIRSF007663">
    <property type="entry name" value="UCP007663"/>
    <property type="match status" value="1"/>
</dbReference>
<dbReference type="Pfam" id="PF22124">
    <property type="entry name" value="Glyco_hydro_95_cat"/>
    <property type="match status" value="1"/>
</dbReference>
<dbReference type="GO" id="GO:0005975">
    <property type="term" value="P:carbohydrate metabolic process"/>
    <property type="evidence" value="ECO:0007669"/>
    <property type="project" value="InterPro"/>
</dbReference>
<dbReference type="SUPFAM" id="SSF48208">
    <property type="entry name" value="Six-hairpin glycosidases"/>
    <property type="match status" value="1"/>
</dbReference>
<dbReference type="AlphaFoldDB" id="A0A136A2K1"/>
<dbReference type="InterPro" id="IPR049053">
    <property type="entry name" value="AFCA-like_C"/>
</dbReference>
<dbReference type="InterPro" id="IPR016518">
    <property type="entry name" value="Alpha-L-fucosidase"/>
</dbReference>
<name>A0A136A2K1_9ALTE</name>
<proteinExistence type="predicted"/>
<feature type="domain" description="Glycosyl hydrolase family 95 catalytic" evidence="3">
    <location>
        <begin position="308"/>
        <end position="701"/>
    </location>
</feature>
<evidence type="ECO:0000259" key="2">
    <source>
        <dbReference type="Pfam" id="PF21307"/>
    </source>
</evidence>
<dbReference type="STRING" id="1799789.AX660_13115"/>
<evidence type="ECO:0000313" key="4">
    <source>
        <dbReference type="EMBL" id="KXI29479.1"/>
    </source>
</evidence>
<dbReference type="EMBL" id="LSNE01000005">
    <property type="protein sequence ID" value="KXI29479.1"/>
    <property type="molecule type" value="Genomic_DNA"/>
</dbReference>
<dbReference type="InterPro" id="IPR054363">
    <property type="entry name" value="GH95_cat"/>
</dbReference>
<organism evidence="4 5">
    <name type="scientific">Paraglaciecola hydrolytica</name>
    <dbReference type="NCBI Taxonomy" id="1799789"/>
    <lineage>
        <taxon>Bacteria</taxon>
        <taxon>Pseudomonadati</taxon>
        <taxon>Pseudomonadota</taxon>
        <taxon>Gammaproteobacteria</taxon>
        <taxon>Alteromonadales</taxon>
        <taxon>Alteromonadaceae</taxon>
        <taxon>Paraglaciecola</taxon>
    </lineage>
</organism>
<evidence type="ECO:0000259" key="3">
    <source>
        <dbReference type="Pfam" id="PF22124"/>
    </source>
</evidence>
<dbReference type="Gene3D" id="1.50.10.10">
    <property type="match status" value="1"/>
</dbReference>
<feature type="domain" description="Glycosyl hydrolase family 95 N-terminal" evidence="1">
    <location>
        <begin position="41"/>
        <end position="283"/>
    </location>
</feature>
<dbReference type="Pfam" id="PF14498">
    <property type="entry name" value="Glyco_hyd_65N_2"/>
    <property type="match status" value="1"/>
</dbReference>
<sequence>MQTSSWQHKISGLIISYVSCVLLIYVTSSAWADTLPMPLALSFTQPALDWESESLPIGNGALGANVMGGINEDILQFAEKTLWTGGPQSKQGYDFGLPPAGSDYPQKLKSIQNQLSEQNQLTPEEVAKVLGRDYQGYGSYQSFASVKMNFFHNEKAIRNYQRSLQLNSAVARVTFTENDVVYKREYFVSYPDQAIVTRICASQKGKIHLNLSMVTAPNRSVNYSQSDQQITLQGVLNDNGLQYASILSFHHKNGKTIQHKNSVEIIGADELWYTVVATTNYRQQYPNYRGTDALSKAQQSQEKLLGLTYENLLTNHENDYRELFSRVTLDLKQQATTLSTPALLAGYQSSNTAEQDRALEVLYFQYGRYLLISSSRAGSLPANLQGVWNQYEHAPWSADYHVNINLQMNYWLADVTNLPETLPPLFDFIDSLVEPGAQTALRLFDAPGWTLLLNTNIWGFTGLIAWPTAFWQPEGAAWMAQHYFEHYRFTLDQDFLTQRAYPVMLGASEFWLSTLQKDQQGNWLISPSYSPEHGNFTAGAAMSQQIIYDLLTNTSEAAGIVGDAENQKRISKVLANLAPGLLIGSWGQLQEWRQDLDDKSSEHRHVSQLYALHPGNQLSPLTTPELAQAALTTLNSRGDGGTGWSKAWKINFWARLLDGDRAHKVLSEQLLHSTLKNLWDNHPPYQIDGNFGATAGIAEMLLQSHLGEIHLLPALPSAWPNGQISGLKARGGITVELAWLNGKLQHAMFNSQHSQIINIRCTDCTDVSQLRDKQGNLITMQKRPDGFNFIAKSGVNYRLLVSSEPLN</sequence>
<dbReference type="Pfam" id="PF21307">
    <property type="entry name" value="Glyco_hydro_95_C"/>
    <property type="match status" value="1"/>
</dbReference>
<protein>
    <submittedName>
        <fullName evidence="4">Alpha-L-fucosidase</fullName>
    </submittedName>
</protein>
<dbReference type="Proteomes" id="UP000070299">
    <property type="component" value="Unassembled WGS sequence"/>
</dbReference>